<dbReference type="RefSeq" id="WP_212921717.1">
    <property type="nucleotide sequence ID" value="NZ_BORP01000006.1"/>
</dbReference>
<gene>
    <name evidence="1" type="ORF">J43TS3_28680</name>
</gene>
<evidence type="ECO:0000313" key="1">
    <source>
        <dbReference type="EMBL" id="GIO28257.1"/>
    </source>
</evidence>
<comment type="caution">
    <text evidence="1">The sequence shown here is derived from an EMBL/GenBank/DDBJ whole genome shotgun (WGS) entry which is preliminary data.</text>
</comment>
<sequence>MNFYIASGLDNKEIVRRVRDRLIAAGHVHTYDWTKNSRAMAVADLRAIGITERDAVKASDVILVLLPGGKGTHIELGIGIGLEKKIHLYSDKEIAVNTATTFYYLDQIDYYYGELESFITYIIDLYA</sequence>
<dbReference type="Proteomes" id="UP000676917">
    <property type="component" value="Unassembled WGS sequence"/>
</dbReference>
<dbReference type="Gene3D" id="3.40.50.450">
    <property type="match status" value="1"/>
</dbReference>
<dbReference type="Pfam" id="PF05014">
    <property type="entry name" value="Nuc_deoxyrib_tr"/>
    <property type="match status" value="1"/>
</dbReference>
<name>A0A920C963_9BACI</name>
<dbReference type="AlphaFoldDB" id="A0A920C963"/>
<dbReference type="EMBL" id="BORP01000006">
    <property type="protein sequence ID" value="GIO28257.1"/>
    <property type="molecule type" value="Genomic_DNA"/>
</dbReference>
<keyword evidence="2" id="KW-1185">Reference proteome</keyword>
<dbReference type="InterPro" id="IPR007710">
    <property type="entry name" value="Nucleoside_deoxyribTrfase"/>
</dbReference>
<protein>
    <recommendedName>
        <fullName evidence="3">Group-specific protein</fullName>
    </recommendedName>
</protein>
<evidence type="ECO:0008006" key="3">
    <source>
        <dbReference type="Google" id="ProtNLM"/>
    </source>
</evidence>
<evidence type="ECO:0000313" key="2">
    <source>
        <dbReference type="Proteomes" id="UP000676917"/>
    </source>
</evidence>
<dbReference type="SUPFAM" id="SSF52309">
    <property type="entry name" value="N-(deoxy)ribosyltransferase-like"/>
    <property type="match status" value="1"/>
</dbReference>
<organism evidence="1 2">
    <name type="scientific">Ornithinibacillus bavariensis</name>
    <dbReference type="NCBI Taxonomy" id="545502"/>
    <lineage>
        <taxon>Bacteria</taxon>
        <taxon>Bacillati</taxon>
        <taxon>Bacillota</taxon>
        <taxon>Bacilli</taxon>
        <taxon>Bacillales</taxon>
        <taxon>Bacillaceae</taxon>
        <taxon>Ornithinibacillus</taxon>
    </lineage>
</organism>
<reference evidence="1" key="1">
    <citation type="submission" date="2021-03" db="EMBL/GenBank/DDBJ databases">
        <title>Antimicrobial resistance genes in bacteria isolated from Japanese honey, and their potential for conferring macrolide and lincosamide resistance in the American foulbrood pathogen Paenibacillus larvae.</title>
        <authorList>
            <person name="Okamoto M."/>
            <person name="Kumagai M."/>
            <person name="Kanamori H."/>
            <person name="Takamatsu D."/>
        </authorList>
    </citation>
    <scope>NUCLEOTIDE SEQUENCE</scope>
    <source>
        <strain evidence="1">J43TS3</strain>
    </source>
</reference>
<proteinExistence type="predicted"/>
<accession>A0A920C963</accession>